<keyword evidence="1" id="KW-1133">Transmembrane helix</keyword>
<gene>
    <name evidence="3" type="ORF">QP116_05845</name>
</gene>
<feature type="transmembrane region" description="Helical" evidence="1">
    <location>
        <begin position="196"/>
        <end position="214"/>
    </location>
</feature>
<proteinExistence type="predicted"/>
<organism evidence="3 4">
    <name type="scientific">Pseudoglutamicibacter cumminsii</name>
    <dbReference type="NCBI Taxonomy" id="156979"/>
    <lineage>
        <taxon>Bacteria</taxon>
        <taxon>Bacillati</taxon>
        <taxon>Actinomycetota</taxon>
        <taxon>Actinomycetes</taxon>
        <taxon>Micrococcales</taxon>
        <taxon>Micrococcaceae</taxon>
        <taxon>Pseudoglutamicibacter</taxon>
    </lineage>
</organism>
<dbReference type="RefSeq" id="WP_285326321.1">
    <property type="nucleotide sequence ID" value="NZ_CALUAG010000011.1"/>
</dbReference>
<protein>
    <submittedName>
        <fullName evidence="3">Uncharacterized protein</fullName>
    </submittedName>
</protein>
<dbReference type="EMBL" id="JASODW010000005">
    <property type="protein sequence ID" value="MDK6275258.1"/>
    <property type="molecule type" value="Genomic_DNA"/>
</dbReference>
<evidence type="ECO:0000256" key="2">
    <source>
        <dbReference type="SAM" id="SignalP"/>
    </source>
</evidence>
<keyword evidence="1" id="KW-0472">Membrane</keyword>
<feature type="transmembrane region" description="Helical" evidence="1">
    <location>
        <begin position="221"/>
        <end position="242"/>
    </location>
</feature>
<evidence type="ECO:0000256" key="1">
    <source>
        <dbReference type="SAM" id="Phobius"/>
    </source>
</evidence>
<evidence type="ECO:0000313" key="3">
    <source>
        <dbReference type="EMBL" id="MDK6275258.1"/>
    </source>
</evidence>
<feature type="chain" id="PRO_5042940173" evidence="2">
    <location>
        <begin position="21"/>
        <end position="299"/>
    </location>
</feature>
<reference evidence="3" key="1">
    <citation type="submission" date="2023-05" db="EMBL/GenBank/DDBJ databases">
        <title>Cataloging the Phylogenetic Diversity of Human Bladder Bacteria.</title>
        <authorList>
            <person name="Du J."/>
        </authorList>
    </citation>
    <scope>NUCLEOTIDE SEQUENCE</scope>
    <source>
        <strain evidence="3">UMB9978</strain>
    </source>
</reference>
<accession>A0AAP4C8M1</accession>
<dbReference type="Proteomes" id="UP001240483">
    <property type="component" value="Unassembled WGS sequence"/>
</dbReference>
<keyword evidence="1" id="KW-0812">Transmembrane</keyword>
<keyword evidence="2" id="KW-0732">Signal</keyword>
<feature type="transmembrane region" description="Helical" evidence="1">
    <location>
        <begin position="268"/>
        <end position="289"/>
    </location>
</feature>
<feature type="signal peptide" evidence="2">
    <location>
        <begin position="1"/>
        <end position="20"/>
    </location>
</feature>
<sequence>MRNVLAVLLAATAAVCGALAWSGFRVDGFLDHPDEVKKLYGPVIDDPQVRERLTKNANDKLFQGIHVENAQLEGLLEEPLGKVVDAVLDSPEAHAAWLETLDESRAAYVEQVRSGRASAGEIPLVLDPFVMQVNAKIDQVVDQLAERFPALRSMMPASGAVFGDEWRMQFSITERIPISAVGVPMLTSQVKQSAHWEAYAVVSAAALVLALLVAQRRAVVFMAAGFVAVAMGALVMGLTGMLDTSARVVSEPLARPFILGIKDVAGSVGLPVLIAGGVSVVLALVGLGIGRARRRPVEY</sequence>
<dbReference type="AlphaFoldDB" id="A0AAP4C8M1"/>
<evidence type="ECO:0000313" key="4">
    <source>
        <dbReference type="Proteomes" id="UP001240483"/>
    </source>
</evidence>
<name>A0AAP4C8M1_9MICC</name>
<comment type="caution">
    <text evidence="3">The sequence shown here is derived from an EMBL/GenBank/DDBJ whole genome shotgun (WGS) entry which is preliminary data.</text>
</comment>